<dbReference type="Proteomes" id="UP000309038">
    <property type="component" value="Unassembled WGS sequence"/>
</dbReference>
<evidence type="ECO:0000256" key="8">
    <source>
        <dbReference type="ARBA" id="ARBA00022989"/>
    </source>
</evidence>
<name>A0A4V3X9X4_9APHY</name>
<keyword evidence="10" id="KW-0408">Iron</keyword>
<keyword evidence="13" id="KW-0175">Coiled coil</keyword>
<dbReference type="InterPro" id="IPR050364">
    <property type="entry name" value="Cytochrome_P450_fung"/>
</dbReference>
<feature type="compositionally biased region" description="Polar residues" evidence="14">
    <location>
        <begin position="199"/>
        <end position="208"/>
    </location>
</feature>
<dbReference type="GO" id="GO:0016020">
    <property type="term" value="C:membrane"/>
    <property type="evidence" value="ECO:0007669"/>
    <property type="project" value="UniProtKB-SubCell"/>
</dbReference>
<evidence type="ECO:0000256" key="5">
    <source>
        <dbReference type="ARBA" id="ARBA00022617"/>
    </source>
</evidence>
<keyword evidence="12" id="KW-0472">Membrane</keyword>
<evidence type="ECO:0000313" key="15">
    <source>
        <dbReference type="EMBL" id="THG95842.1"/>
    </source>
</evidence>
<dbReference type="PANTHER" id="PTHR46300:SF2">
    <property type="entry name" value="CYTOCHROME P450 MONOOXYGENASE ALNH-RELATED"/>
    <property type="match status" value="1"/>
</dbReference>
<evidence type="ECO:0000256" key="9">
    <source>
        <dbReference type="ARBA" id="ARBA00023002"/>
    </source>
</evidence>
<evidence type="ECO:0000256" key="1">
    <source>
        <dbReference type="ARBA" id="ARBA00001971"/>
    </source>
</evidence>
<protein>
    <recommendedName>
        <fullName evidence="17">Cytochrome P450</fullName>
    </recommendedName>
</protein>
<keyword evidence="8" id="KW-1133">Transmembrane helix</keyword>
<keyword evidence="7" id="KW-0479">Metal-binding</keyword>
<dbReference type="SUPFAM" id="SSF48264">
    <property type="entry name" value="Cytochrome P450"/>
    <property type="match status" value="1"/>
</dbReference>
<dbReference type="InterPro" id="IPR002401">
    <property type="entry name" value="Cyt_P450_E_grp-I"/>
</dbReference>
<dbReference type="AlphaFoldDB" id="A0A4V3X9X4"/>
<organism evidence="15 16">
    <name type="scientific">Hermanssonia centrifuga</name>
    <dbReference type="NCBI Taxonomy" id="98765"/>
    <lineage>
        <taxon>Eukaryota</taxon>
        <taxon>Fungi</taxon>
        <taxon>Dikarya</taxon>
        <taxon>Basidiomycota</taxon>
        <taxon>Agaricomycotina</taxon>
        <taxon>Agaricomycetes</taxon>
        <taxon>Polyporales</taxon>
        <taxon>Meruliaceae</taxon>
        <taxon>Hermanssonia</taxon>
    </lineage>
</organism>
<dbReference type="GO" id="GO:0005506">
    <property type="term" value="F:iron ion binding"/>
    <property type="evidence" value="ECO:0007669"/>
    <property type="project" value="InterPro"/>
</dbReference>
<evidence type="ECO:0000256" key="3">
    <source>
        <dbReference type="ARBA" id="ARBA00005179"/>
    </source>
</evidence>
<keyword evidence="6" id="KW-0812">Transmembrane</keyword>
<comment type="pathway">
    <text evidence="3">Secondary metabolite biosynthesis.</text>
</comment>
<keyword evidence="11" id="KW-0503">Monooxygenase</keyword>
<evidence type="ECO:0000256" key="11">
    <source>
        <dbReference type="ARBA" id="ARBA00023033"/>
    </source>
</evidence>
<keyword evidence="5" id="KW-0349">Heme</keyword>
<dbReference type="Pfam" id="PF00067">
    <property type="entry name" value="p450"/>
    <property type="match status" value="1"/>
</dbReference>
<comment type="similarity">
    <text evidence="4">Belongs to the cytochrome P450 family.</text>
</comment>
<comment type="caution">
    <text evidence="15">The sequence shown here is derived from an EMBL/GenBank/DDBJ whole genome shotgun (WGS) entry which is preliminary data.</text>
</comment>
<dbReference type="Gene3D" id="1.10.630.10">
    <property type="entry name" value="Cytochrome P450"/>
    <property type="match status" value="1"/>
</dbReference>
<evidence type="ECO:0000313" key="16">
    <source>
        <dbReference type="Proteomes" id="UP000309038"/>
    </source>
</evidence>
<evidence type="ECO:0000256" key="12">
    <source>
        <dbReference type="ARBA" id="ARBA00023136"/>
    </source>
</evidence>
<evidence type="ECO:0000256" key="13">
    <source>
        <dbReference type="SAM" id="Coils"/>
    </source>
</evidence>
<keyword evidence="16" id="KW-1185">Reference proteome</keyword>
<accession>A0A4V3X9X4</accession>
<dbReference type="GO" id="GO:0020037">
    <property type="term" value="F:heme binding"/>
    <property type="evidence" value="ECO:0007669"/>
    <property type="project" value="InterPro"/>
</dbReference>
<gene>
    <name evidence="15" type="ORF">EW026_g5884</name>
</gene>
<evidence type="ECO:0008006" key="17">
    <source>
        <dbReference type="Google" id="ProtNLM"/>
    </source>
</evidence>
<evidence type="ECO:0000256" key="4">
    <source>
        <dbReference type="ARBA" id="ARBA00010617"/>
    </source>
</evidence>
<sequence>MAFDIQAESISTAARDFFKFTMPCGSKTQMPSVEDRYRTSQEKGEQLNRQLLELTEALRLFRMIEENEKAITKELESRLARAELECDLSYSSQFSFDGRDTLCSWREGKILDDVIDVFGVDIKDLTSIPKILSPNKQVELAGVLQTLPDRPVPKGSSKKTIPDFWKQMIVSLTPNVSLNDICRMKSPSAPRGHSEEEQATLSHQTTNPAAPLIPAELKASAETKKRPKRVLALERAKREAAVNLKALPHKARRKLKSSRAPGTASKKSLAYTGNAIRSMANGLGTIAAILFGLFWKLTKELGTTPNRLPPGPRFLPIIGNVHQLPVSNQHEIFFEWGQKYGDLIYARLFQTPVVITNSIQVARDLMEKRGSNFSDRPDFILFNELMGWGAVLTHLPYGEKFRKQRKWFQAAFQAKTALHAYQALQRRETYILLAGLTDSSEAFRSHLKRYAAAIIVEIAYGHTVSGLEDEYIEIADRATTETVTAGTPGTSILGLLVDFFPILKHYPIWLPGSGFKIRTNEVRRLVNRLFDAPYRMVTERMASGTGHPSFTSNLLEEYRSGGYLSPDDEVDIKAAAAALYGAGTDTTATVLTAFFLAMVCNPESFQKAQQEMDRVVGSDRLPDFDDRESLPYLECVMKELYRWAAPVPLGIPHRSVTVDEYRGYTIPAGAMIIPNIW</sequence>
<feature type="coiled-coil region" evidence="13">
    <location>
        <begin position="37"/>
        <end position="85"/>
    </location>
</feature>
<evidence type="ECO:0000256" key="7">
    <source>
        <dbReference type="ARBA" id="ARBA00022723"/>
    </source>
</evidence>
<evidence type="ECO:0000256" key="14">
    <source>
        <dbReference type="SAM" id="MobiDB-lite"/>
    </source>
</evidence>
<dbReference type="InterPro" id="IPR036396">
    <property type="entry name" value="Cyt_P450_sf"/>
</dbReference>
<proteinExistence type="inferred from homology"/>
<evidence type="ECO:0000256" key="6">
    <source>
        <dbReference type="ARBA" id="ARBA00022692"/>
    </source>
</evidence>
<keyword evidence="9" id="KW-0560">Oxidoreductase</keyword>
<dbReference type="InterPro" id="IPR001128">
    <property type="entry name" value="Cyt_P450"/>
</dbReference>
<evidence type="ECO:0000256" key="10">
    <source>
        <dbReference type="ARBA" id="ARBA00023004"/>
    </source>
</evidence>
<feature type="region of interest" description="Disordered" evidence="14">
    <location>
        <begin position="186"/>
        <end position="212"/>
    </location>
</feature>
<dbReference type="CDD" id="cd11065">
    <property type="entry name" value="CYP64-like"/>
    <property type="match status" value="1"/>
</dbReference>
<evidence type="ECO:0000256" key="2">
    <source>
        <dbReference type="ARBA" id="ARBA00004370"/>
    </source>
</evidence>
<dbReference type="PANTHER" id="PTHR46300">
    <property type="entry name" value="P450, PUTATIVE (EUROFUNG)-RELATED-RELATED"/>
    <property type="match status" value="1"/>
</dbReference>
<dbReference type="PRINTS" id="PR00463">
    <property type="entry name" value="EP450I"/>
</dbReference>
<dbReference type="GO" id="GO:0016705">
    <property type="term" value="F:oxidoreductase activity, acting on paired donors, with incorporation or reduction of molecular oxygen"/>
    <property type="evidence" value="ECO:0007669"/>
    <property type="project" value="InterPro"/>
</dbReference>
<dbReference type="EMBL" id="SGPJ01000283">
    <property type="protein sequence ID" value="THG95842.1"/>
    <property type="molecule type" value="Genomic_DNA"/>
</dbReference>
<comment type="cofactor">
    <cofactor evidence="1">
        <name>heme</name>
        <dbReference type="ChEBI" id="CHEBI:30413"/>
    </cofactor>
</comment>
<reference evidence="15 16" key="1">
    <citation type="submission" date="2019-02" db="EMBL/GenBank/DDBJ databases">
        <title>Genome sequencing of the rare red list fungi Phlebia centrifuga.</title>
        <authorList>
            <person name="Buettner E."/>
            <person name="Kellner H."/>
        </authorList>
    </citation>
    <scope>NUCLEOTIDE SEQUENCE [LARGE SCALE GENOMIC DNA]</scope>
    <source>
        <strain evidence="15 16">DSM 108282</strain>
    </source>
</reference>
<dbReference type="GO" id="GO:0004497">
    <property type="term" value="F:monooxygenase activity"/>
    <property type="evidence" value="ECO:0007669"/>
    <property type="project" value="UniProtKB-KW"/>
</dbReference>
<comment type="subcellular location">
    <subcellularLocation>
        <location evidence="2">Membrane</location>
    </subcellularLocation>
</comment>